<name>Q4U8L0_THEAN</name>
<proteinExistence type="predicted"/>
<dbReference type="GO" id="GO:0070475">
    <property type="term" value="P:rRNA base methylation"/>
    <property type="evidence" value="ECO:0007669"/>
    <property type="project" value="TreeGrafter"/>
</dbReference>
<dbReference type="AlphaFoldDB" id="Q4U8L0"/>
<reference evidence="3 4" key="1">
    <citation type="journal article" date="2005" name="Science">
        <title>Genome of the host-cell transforming parasite Theileria annulata compared with T. parva.</title>
        <authorList>
            <person name="Pain A."/>
            <person name="Renauld H."/>
            <person name="Berriman M."/>
            <person name="Murphy L."/>
            <person name="Yeats C.A."/>
            <person name="Weir W."/>
            <person name="Kerhornou A."/>
            <person name="Aslett M."/>
            <person name="Bishop R."/>
            <person name="Bouchier C."/>
            <person name="Cochet M."/>
            <person name="Coulson R.M.R."/>
            <person name="Cronin A."/>
            <person name="de Villiers E.P."/>
            <person name="Fraser A."/>
            <person name="Fosker N."/>
            <person name="Gardner M."/>
            <person name="Goble A."/>
            <person name="Griffiths-Jones S."/>
            <person name="Harris D.E."/>
            <person name="Katzer F."/>
            <person name="Larke N."/>
            <person name="Lord A."/>
            <person name="Maser P."/>
            <person name="McKellar S."/>
            <person name="Mooney P."/>
            <person name="Morton F."/>
            <person name="Nene V."/>
            <person name="O'Neil S."/>
            <person name="Price C."/>
            <person name="Quail M.A."/>
            <person name="Rabbinowitsch E."/>
            <person name="Rawlings N.D."/>
            <person name="Rutter S."/>
            <person name="Saunders D."/>
            <person name="Seeger K."/>
            <person name="Shah T."/>
            <person name="Squares R."/>
            <person name="Squares S."/>
            <person name="Tivey A."/>
            <person name="Walker A.R."/>
            <person name="Woodward J."/>
            <person name="Dobbelaere D.A.E."/>
            <person name="Langsley G."/>
            <person name="Rajandream M.A."/>
            <person name="McKeever D."/>
            <person name="Shiels B."/>
            <person name="Tait A."/>
            <person name="Barrell B.G."/>
            <person name="Hall N."/>
        </authorList>
    </citation>
    <scope>NUCLEOTIDE SEQUENCE [LARGE SCALE GENOMIC DNA]</scope>
    <source>
        <strain evidence="4">Ankara</strain>
    </source>
</reference>
<dbReference type="OrthoDB" id="514248at2759"/>
<evidence type="ECO:0000313" key="4">
    <source>
        <dbReference type="Proteomes" id="UP000001950"/>
    </source>
</evidence>
<dbReference type="InParanoid" id="Q4U8L0"/>
<dbReference type="Pfam" id="PF05971">
    <property type="entry name" value="Methyltransf_10"/>
    <property type="match status" value="1"/>
</dbReference>
<dbReference type="RefSeq" id="XP_953468.1">
    <property type="nucleotide sequence ID" value="XM_948375.1"/>
</dbReference>
<keyword evidence="2" id="KW-0808">Transferase</keyword>
<sequence length="456" mass="53064">MFKRKREDSSSYLDLEYSNSNNRSQSLNNVNINRKSINGQFTDDFLVLSKYFPFLKKHMILNLRWKPFMPKSSSYHYDFNHPDSVYHLSKAILKHNYGLELYLPCSCEEDSCNLNKDLDVLNKYFKDLSASSNFIRYLAPCVPNRLGYIRAISSLLCLKNNESHISDIEAHNINSDEQLKLNIIVLDIGTGASCIYPLIGTSENSWNFIGTDIDNLTLELARENVEINHLEDRINLRLQRTPTLIFNSILYSHELVAMTMCNPPFHSSLEMTNLNPRTFSTGTERELVFSISEDTNLSTEQSYMDNIECNGNSTVTGQLKLMLSEKHGDLAFIEIMLQESKLYCHNIVWFTTLVPRMSTLKKIKNIIHREMRHYNLNHVQQVQFLDSKLHHLYYEGSKFKFAPRPEVKIDVGNLHICEFRKFTLALGKQTRWVIAWTFYNSQQRLQIINNLIKLST</sequence>
<gene>
    <name evidence="3" type="ORF">TA11300</name>
</gene>
<dbReference type="PANTHER" id="PTHR13393">
    <property type="entry name" value="SAM-DEPENDENT METHYLTRANSFERASE"/>
    <property type="match status" value="1"/>
</dbReference>
<dbReference type="Gene3D" id="3.40.50.150">
    <property type="entry name" value="Vaccinia Virus protein VP39"/>
    <property type="match status" value="1"/>
</dbReference>
<dbReference type="InterPro" id="IPR029063">
    <property type="entry name" value="SAM-dependent_MTases_sf"/>
</dbReference>
<dbReference type="InterPro" id="IPR010286">
    <property type="entry name" value="METTL16/RlmF"/>
</dbReference>
<evidence type="ECO:0000256" key="2">
    <source>
        <dbReference type="ARBA" id="ARBA00022679"/>
    </source>
</evidence>
<dbReference type="EMBL" id="CR940353">
    <property type="protein sequence ID" value="CAI76843.1"/>
    <property type="molecule type" value="Genomic_DNA"/>
</dbReference>
<keyword evidence="4" id="KW-1185">Reference proteome</keyword>
<dbReference type="Proteomes" id="UP000001950">
    <property type="component" value="Chromosome 4"/>
</dbReference>
<evidence type="ECO:0000256" key="1">
    <source>
        <dbReference type="ARBA" id="ARBA00022603"/>
    </source>
</evidence>
<accession>Q4U8L0</accession>
<protein>
    <recommendedName>
        <fullName evidence="5">U6 small nuclear RNA (adenine-(43)-N(6))-methyltransferase</fullName>
    </recommendedName>
</protein>
<dbReference type="GO" id="GO:0005634">
    <property type="term" value="C:nucleus"/>
    <property type="evidence" value="ECO:0007669"/>
    <property type="project" value="TreeGrafter"/>
</dbReference>
<evidence type="ECO:0008006" key="5">
    <source>
        <dbReference type="Google" id="ProtNLM"/>
    </source>
</evidence>
<dbReference type="VEuPathDB" id="PiroplasmaDB:TA11300"/>
<dbReference type="GeneID" id="3862916"/>
<dbReference type="eggNOG" id="KOG2912">
    <property type="taxonomic scope" value="Eukaryota"/>
</dbReference>
<keyword evidence="1" id="KW-0489">Methyltransferase</keyword>
<organism evidence="3 4">
    <name type="scientific">Theileria annulata</name>
    <dbReference type="NCBI Taxonomy" id="5874"/>
    <lineage>
        <taxon>Eukaryota</taxon>
        <taxon>Sar</taxon>
        <taxon>Alveolata</taxon>
        <taxon>Apicomplexa</taxon>
        <taxon>Aconoidasida</taxon>
        <taxon>Piroplasmida</taxon>
        <taxon>Theileriidae</taxon>
        <taxon>Theileria</taxon>
    </lineage>
</organism>
<dbReference type="SUPFAM" id="SSF53335">
    <property type="entry name" value="S-adenosyl-L-methionine-dependent methyltransferases"/>
    <property type="match status" value="1"/>
</dbReference>
<dbReference type="OMA" id="VNRNPFR"/>
<dbReference type="STRING" id="5874.Q4U8L0"/>
<dbReference type="GO" id="GO:0008168">
    <property type="term" value="F:methyltransferase activity"/>
    <property type="evidence" value="ECO:0007669"/>
    <property type="project" value="UniProtKB-KW"/>
</dbReference>
<dbReference type="PANTHER" id="PTHR13393:SF0">
    <property type="entry name" value="RNA N6-ADENOSINE-METHYLTRANSFERASE METTL16"/>
    <property type="match status" value="1"/>
</dbReference>
<dbReference type="KEGG" id="tan:TA11300"/>
<evidence type="ECO:0000313" key="3">
    <source>
        <dbReference type="EMBL" id="CAI76843.1"/>
    </source>
</evidence>